<evidence type="ECO:0000256" key="1">
    <source>
        <dbReference type="ARBA" id="ARBA00004945"/>
    </source>
</evidence>
<dbReference type="STRING" id="1123349.SAMN02744037_00351"/>
<accession>A0A1M6KEW0</accession>
<dbReference type="NCBIfam" id="TIGR01704">
    <property type="entry name" value="MTA_SAH-Nsdase"/>
    <property type="match status" value="1"/>
</dbReference>
<evidence type="ECO:0000256" key="4">
    <source>
        <dbReference type="ARBA" id="ARBA00022801"/>
    </source>
</evidence>
<dbReference type="CDD" id="cd09008">
    <property type="entry name" value="MTAN"/>
    <property type="match status" value="1"/>
</dbReference>
<protein>
    <recommendedName>
        <fullName evidence="2">adenosylhomocysteine nucleosidase</fullName>
        <ecNumber evidence="2">3.2.2.9</ecNumber>
    </recommendedName>
</protein>
<comment type="pathway">
    <text evidence="1">Amino-acid biosynthesis; L-methionine biosynthesis via salvage pathway; S-methyl-5-thio-alpha-D-ribose 1-phosphate from S-methyl-5'-thioadenosine (hydrolase route): step 1/2.</text>
</comment>
<evidence type="ECO:0000256" key="3">
    <source>
        <dbReference type="ARBA" id="ARBA00022605"/>
    </source>
</evidence>
<name>A0A1M6KEW0_9FIRM</name>
<dbReference type="InterPro" id="IPR010049">
    <property type="entry name" value="MTA_SAH_Nsdase"/>
</dbReference>
<dbReference type="Proteomes" id="UP000242497">
    <property type="component" value="Unassembled WGS sequence"/>
</dbReference>
<dbReference type="InterPro" id="IPR000845">
    <property type="entry name" value="Nucleoside_phosphorylase_d"/>
</dbReference>
<reference evidence="8" key="1">
    <citation type="submission" date="2016-11" db="EMBL/GenBank/DDBJ databases">
        <authorList>
            <person name="Varghese N."/>
            <person name="Submissions S."/>
        </authorList>
    </citation>
    <scope>NUCLEOTIDE SEQUENCE [LARGE SCALE GENOMIC DNA]</scope>
    <source>
        <strain evidence="8">DSM 15518</strain>
    </source>
</reference>
<proteinExistence type="predicted"/>
<keyword evidence="8" id="KW-1185">Reference proteome</keyword>
<evidence type="ECO:0000259" key="6">
    <source>
        <dbReference type="Pfam" id="PF01048"/>
    </source>
</evidence>
<dbReference type="Gene3D" id="3.40.50.1580">
    <property type="entry name" value="Nucleoside phosphorylase domain"/>
    <property type="match status" value="1"/>
</dbReference>
<evidence type="ECO:0000256" key="2">
    <source>
        <dbReference type="ARBA" id="ARBA00011974"/>
    </source>
</evidence>
<dbReference type="EMBL" id="FRAE01000007">
    <property type="protein sequence ID" value="SHJ57449.1"/>
    <property type="molecule type" value="Genomic_DNA"/>
</dbReference>
<dbReference type="GO" id="GO:0005829">
    <property type="term" value="C:cytosol"/>
    <property type="evidence" value="ECO:0007669"/>
    <property type="project" value="TreeGrafter"/>
</dbReference>
<dbReference type="SUPFAM" id="SSF53167">
    <property type="entry name" value="Purine and uridine phosphorylases"/>
    <property type="match status" value="1"/>
</dbReference>
<evidence type="ECO:0000313" key="7">
    <source>
        <dbReference type="EMBL" id="SHJ57449.1"/>
    </source>
</evidence>
<dbReference type="UniPathway" id="UPA00904">
    <property type="reaction ID" value="UER00871"/>
</dbReference>
<dbReference type="GO" id="GO:0019509">
    <property type="term" value="P:L-methionine salvage from methylthioadenosine"/>
    <property type="evidence" value="ECO:0007669"/>
    <property type="project" value="UniProtKB-UniPathway"/>
</dbReference>
<sequence>MNRIGIIGAMDEEVDILKELMNIEETIEKASLKFYVGKLENKDVVLVRCGIGKVNAALCTQILISEFKVEAVINTGVAGALHDELDVFDIVISTDTLHHDFDTSVFGYELGIIPRMETSIFKADDRLIDVAYNSSIKNVKNHKVLKGRVVTGDIFVSSKELKDKLVNKLNGYCAEMEGAAIGHTCFVNNVPFVIIRAMSDKADGSADVTYEEFVQEAAHNSKDIVLSMLKNI</sequence>
<dbReference type="AlphaFoldDB" id="A0A1M6KEW0"/>
<gene>
    <name evidence="7" type="ORF">SAMN02744037_00351</name>
</gene>
<dbReference type="GO" id="GO:0019284">
    <property type="term" value="P:L-methionine salvage from S-adenosylmethionine"/>
    <property type="evidence" value="ECO:0007669"/>
    <property type="project" value="TreeGrafter"/>
</dbReference>
<dbReference type="GO" id="GO:0008930">
    <property type="term" value="F:methylthioadenosine nucleosidase activity"/>
    <property type="evidence" value="ECO:0007669"/>
    <property type="project" value="InterPro"/>
</dbReference>
<dbReference type="RefSeq" id="WP_072886689.1">
    <property type="nucleotide sequence ID" value="NZ_FRAE01000007.1"/>
</dbReference>
<dbReference type="PANTHER" id="PTHR46832">
    <property type="entry name" value="5'-METHYLTHIOADENOSINE/S-ADENOSYLHOMOCYSTEINE NUCLEOSIDASE"/>
    <property type="match status" value="1"/>
</dbReference>
<dbReference type="EC" id="3.2.2.9" evidence="2"/>
<feature type="domain" description="Nucleoside phosphorylase" evidence="6">
    <location>
        <begin position="3"/>
        <end position="229"/>
    </location>
</feature>
<dbReference type="InterPro" id="IPR035994">
    <property type="entry name" value="Nucleoside_phosphorylase_sf"/>
</dbReference>
<dbReference type="OrthoDB" id="9792278at2"/>
<dbReference type="Pfam" id="PF01048">
    <property type="entry name" value="PNP_UDP_1"/>
    <property type="match status" value="1"/>
</dbReference>
<dbReference type="GO" id="GO:0008782">
    <property type="term" value="F:adenosylhomocysteine nucleosidase activity"/>
    <property type="evidence" value="ECO:0007669"/>
    <property type="project" value="UniProtKB-EC"/>
</dbReference>
<dbReference type="PANTHER" id="PTHR46832:SF1">
    <property type="entry name" value="5'-METHYLTHIOADENOSINE_S-ADENOSYLHOMOCYSTEINE NUCLEOSIDASE"/>
    <property type="match status" value="1"/>
</dbReference>
<keyword evidence="5" id="KW-0486">Methionine biosynthesis</keyword>
<keyword evidence="3" id="KW-0028">Amino-acid biosynthesis</keyword>
<dbReference type="NCBIfam" id="NF004079">
    <property type="entry name" value="PRK05584.1"/>
    <property type="match status" value="1"/>
</dbReference>
<evidence type="ECO:0000256" key="5">
    <source>
        <dbReference type="ARBA" id="ARBA00023167"/>
    </source>
</evidence>
<evidence type="ECO:0000313" key="8">
    <source>
        <dbReference type="Proteomes" id="UP000242497"/>
    </source>
</evidence>
<dbReference type="GO" id="GO:0009164">
    <property type="term" value="P:nucleoside catabolic process"/>
    <property type="evidence" value="ECO:0007669"/>
    <property type="project" value="InterPro"/>
</dbReference>
<organism evidence="7 8">
    <name type="scientific">Tepidibacter formicigenes DSM 15518</name>
    <dbReference type="NCBI Taxonomy" id="1123349"/>
    <lineage>
        <taxon>Bacteria</taxon>
        <taxon>Bacillati</taxon>
        <taxon>Bacillota</taxon>
        <taxon>Clostridia</taxon>
        <taxon>Peptostreptococcales</taxon>
        <taxon>Peptostreptococcaceae</taxon>
        <taxon>Tepidibacter</taxon>
    </lineage>
</organism>
<keyword evidence="4" id="KW-0378">Hydrolase</keyword>